<comment type="caution">
    <text evidence="1">The sequence shown here is derived from an EMBL/GenBank/DDBJ whole genome shotgun (WGS) entry which is preliminary data.</text>
</comment>
<dbReference type="PROSITE" id="PS51257">
    <property type="entry name" value="PROKAR_LIPOPROTEIN"/>
    <property type="match status" value="1"/>
</dbReference>
<keyword evidence="2" id="KW-1185">Reference proteome</keyword>
<accession>A0A563U7G7</accession>
<dbReference type="OrthoDB" id="678908at2"/>
<proteinExistence type="predicted"/>
<reference evidence="1 2" key="1">
    <citation type="submission" date="2019-07" db="EMBL/GenBank/DDBJ databases">
        <authorList>
            <person name="Kim J."/>
        </authorList>
    </citation>
    <scope>NUCLEOTIDE SEQUENCE [LARGE SCALE GENOMIC DNA]</scope>
    <source>
        <strain evidence="1 2">MJ1a</strain>
    </source>
</reference>
<evidence type="ECO:0000313" key="1">
    <source>
        <dbReference type="EMBL" id="TWR27285.1"/>
    </source>
</evidence>
<organism evidence="1 2">
    <name type="scientific">Mucilaginibacter achroorhodeus</name>
    <dbReference type="NCBI Taxonomy" id="2599294"/>
    <lineage>
        <taxon>Bacteria</taxon>
        <taxon>Pseudomonadati</taxon>
        <taxon>Bacteroidota</taxon>
        <taxon>Sphingobacteriia</taxon>
        <taxon>Sphingobacteriales</taxon>
        <taxon>Sphingobacteriaceae</taxon>
        <taxon>Mucilaginibacter</taxon>
    </lineage>
</organism>
<dbReference type="AlphaFoldDB" id="A0A563U7G7"/>
<evidence type="ECO:0000313" key="2">
    <source>
        <dbReference type="Proteomes" id="UP000318010"/>
    </source>
</evidence>
<dbReference type="EMBL" id="VOEI01000002">
    <property type="protein sequence ID" value="TWR27285.1"/>
    <property type="molecule type" value="Genomic_DNA"/>
</dbReference>
<evidence type="ECO:0008006" key="3">
    <source>
        <dbReference type="Google" id="ProtNLM"/>
    </source>
</evidence>
<sequence length="152" mass="17134">MRSWKILIPAFFVLMAVGCSKQKPQVFTSDCITDINCSKPTYRHLMDSLKYYNGKFVEVEGTYQQGKNLSAIVNDSTFSDKAAKHAFWINFSPDCPLYNSQTHKGFFEASDGQFITINGSRMAVRGRLQLRKASGSNPYVAILNDIVYIALK</sequence>
<name>A0A563U7G7_9SPHI</name>
<gene>
    <name evidence="1" type="ORF">FPZ42_09705</name>
</gene>
<dbReference type="Proteomes" id="UP000318010">
    <property type="component" value="Unassembled WGS sequence"/>
</dbReference>
<dbReference type="RefSeq" id="WP_146270753.1">
    <property type="nucleotide sequence ID" value="NZ_VOEI01000002.1"/>
</dbReference>
<protein>
    <recommendedName>
        <fullName evidence="3">Lipoprotein</fullName>
    </recommendedName>
</protein>